<proteinExistence type="predicted"/>
<dbReference type="EMBL" id="JAABOQ010000002">
    <property type="protein sequence ID" value="NER16300.1"/>
    <property type="molecule type" value="Genomic_DNA"/>
</dbReference>
<evidence type="ECO:0000313" key="9">
    <source>
        <dbReference type="EMBL" id="NER16300.1"/>
    </source>
</evidence>
<feature type="domain" description="Rieske" evidence="8">
    <location>
        <begin position="20"/>
        <end position="121"/>
    </location>
</feature>
<dbReference type="Pfam" id="PF13806">
    <property type="entry name" value="Rieske_2"/>
    <property type="match status" value="1"/>
</dbReference>
<organism evidence="9 10">
    <name type="scientific">Spongiivirga citrea</name>
    <dbReference type="NCBI Taxonomy" id="1481457"/>
    <lineage>
        <taxon>Bacteria</taxon>
        <taxon>Pseudomonadati</taxon>
        <taxon>Bacteroidota</taxon>
        <taxon>Flavobacteriia</taxon>
        <taxon>Flavobacteriales</taxon>
        <taxon>Flavobacteriaceae</taxon>
        <taxon>Spongiivirga</taxon>
    </lineage>
</organism>
<dbReference type="InterPro" id="IPR017941">
    <property type="entry name" value="Rieske_2Fe-2S"/>
</dbReference>
<keyword evidence="4" id="KW-0560">Oxidoreductase</keyword>
<gene>
    <name evidence="9" type="primary">nirD</name>
    <name evidence="9" type="ORF">GWK10_03715</name>
</gene>
<dbReference type="PANTHER" id="PTHR43809">
    <property type="entry name" value="NITRITE REDUCTASE (NADH) LARGE SUBUNIT"/>
    <property type="match status" value="1"/>
</dbReference>
<dbReference type="GO" id="GO:0051537">
    <property type="term" value="F:2 iron, 2 sulfur cluster binding"/>
    <property type="evidence" value="ECO:0007669"/>
    <property type="project" value="UniProtKB-KW"/>
</dbReference>
<keyword evidence="10" id="KW-1185">Reference proteome</keyword>
<accession>A0A6M0CQU7</accession>
<dbReference type="Proteomes" id="UP000474296">
    <property type="component" value="Unassembled WGS sequence"/>
</dbReference>
<evidence type="ECO:0000256" key="5">
    <source>
        <dbReference type="ARBA" id="ARBA00023004"/>
    </source>
</evidence>
<keyword evidence="2" id="KW-0001">2Fe-2S</keyword>
<keyword evidence="6" id="KW-0411">Iron-sulfur</keyword>
<dbReference type="GO" id="GO:0046872">
    <property type="term" value="F:metal ion binding"/>
    <property type="evidence" value="ECO:0007669"/>
    <property type="project" value="UniProtKB-KW"/>
</dbReference>
<keyword evidence="5" id="KW-0408">Iron</keyword>
<evidence type="ECO:0000256" key="4">
    <source>
        <dbReference type="ARBA" id="ARBA00023002"/>
    </source>
</evidence>
<keyword evidence="7" id="KW-0534">Nitrate assimilation</keyword>
<dbReference type="GO" id="GO:0008942">
    <property type="term" value="F:nitrite reductase [NAD(P)H] activity"/>
    <property type="evidence" value="ECO:0007669"/>
    <property type="project" value="InterPro"/>
</dbReference>
<name>A0A6M0CQU7_9FLAO</name>
<dbReference type="PROSITE" id="PS51296">
    <property type="entry name" value="RIESKE"/>
    <property type="match status" value="1"/>
</dbReference>
<dbReference type="RefSeq" id="WP_164029576.1">
    <property type="nucleotide sequence ID" value="NZ_JAABOQ010000002.1"/>
</dbReference>
<evidence type="ECO:0000256" key="7">
    <source>
        <dbReference type="ARBA" id="ARBA00023063"/>
    </source>
</evidence>
<evidence type="ECO:0000256" key="2">
    <source>
        <dbReference type="ARBA" id="ARBA00022714"/>
    </source>
</evidence>
<dbReference type="NCBIfam" id="TIGR02378">
    <property type="entry name" value="nirD_assim_sml"/>
    <property type="match status" value="1"/>
</dbReference>
<evidence type="ECO:0000256" key="6">
    <source>
        <dbReference type="ARBA" id="ARBA00023014"/>
    </source>
</evidence>
<evidence type="ECO:0000313" key="10">
    <source>
        <dbReference type="Proteomes" id="UP000474296"/>
    </source>
</evidence>
<dbReference type="Gene3D" id="2.102.10.10">
    <property type="entry name" value="Rieske [2Fe-2S] iron-sulphur domain"/>
    <property type="match status" value="1"/>
</dbReference>
<evidence type="ECO:0000259" key="8">
    <source>
        <dbReference type="PROSITE" id="PS51296"/>
    </source>
</evidence>
<protein>
    <submittedName>
        <fullName evidence="9">Nitrite reductase small subunit NirD</fullName>
    </submittedName>
</protein>
<sequence length="125" mass="14107">MITTLNMYQTVLPEAVNIWFKAAHISKFPKNGGACIKYKDKQIAIFNFARENTWYACQNLCPHKMEMVLSRGIIGEENSEPKVACPLHKSTFSLKTGDNLNGTLDPIATYPVKIENDFVYVGFSE</sequence>
<dbReference type="InterPro" id="IPR052034">
    <property type="entry name" value="NasD-like"/>
</dbReference>
<evidence type="ECO:0000256" key="3">
    <source>
        <dbReference type="ARBA" id="ARBA00022723"/>
    </source>
</evidence>
<dbReference type="InterPro" id="IPR012748">
    <property type="entry name" value="Rieske-like_NirD"/>
</dbReference>
<dbReference type="PANTHER" id="PTHR43809:SF1">
    <property type="entry name" value="NITRITE REDUCTASE (NADH) LARGE SUBUNIT"/>
    <property type="match status" value="1"/>
</dbReference>
<dbReference type="CDD" id="cd03529">
    <property type="entry name" value="Rieske_NirD"/>
    <property type="match status" value="1"/>
</dbReference>
<dbReference type="InterPro" id="IPR036922">
    <property type="entry name" value="Rieske_2Fe-2S_sf"/>
</dbReference>
<reference evidence="9 10" key="1">
    <citation type="submission" date="2020-01" db="EMBL/GenBank/DDBJ databases">
        <title>Spongiivirga citrea KCTC 32990T.</title>
        <authorList>
            <person name="Wang G."/>
        </authorList>
    </citation>
    <scope>NUCLEOTIDE SEQUENCE [LARGE SCALE GENOMIC DNA]</scope>
    <source>
        <strain evidence="9 10">KCTC 32990</strain>
    </source>
</reference>
<evidence type="ECO:0000256" key="1">
    <source>
        <dbReference type="ARBA" id="ARBA00022617"/>
    </source>
</evidence>
<dbReference type="GO" id="GO:0042128">
    <property type="term" value="P:nitrate assimilation"/>
    <property type="evidence" value="ECO:0007669"/>
    <property type="project" value="UniProtKB-KW"/>
</dbReference>
<keyword evidence="3" id="KW-0479">Metal-binding</keyword>
<dbReference type="SUPFAM" id="SSF50022">
    <property type="entry name" value="ISP domain"/>
    <property type="match status" value="1"/>
</dbReference>
<comment type="caution">
    <text evidence="9">The sequence shown here is derived from an EMBL/GenBank/DDBJ whole genome shotgun (WGS) entry which is preliminary data.</text>
</comment>
<keyword evidence="1" id="KW-0349">Heme</keyword>
<dbReference type="AlphaFoldDB" id="A0A6M0CQU7"/>